<evidence type="ECO:0000256" key="15">
    <source>
        <dbReference type="ARBA" id="ARBA00047359"/>
    </source>
</evidence>
<feature type="binding site" evidence="19">
    <location>
        <position position="808"/>
    </location>
    <ligand>
        <name>ATP</name>
        <dbReference type="ChEBI" id="CHEBI:30616"/>
        <label>2</label>
    </ligand>
</feature>
<feature type="binding site" evidence="19">
    <location>
        <position position="182"/>
    </location>
    <ligand>
        <name>ATP</name>
        <dbReference type="ChEBI" id="CHEBI:30616"/>
        <label>1</label>
    </ligand>
</feature>
<dbReference type="SMART" id="SM01096">
    <property type="entry name" value="CPSase_L_D3"/>
    <property type="match status" value="1"/>
</dbReference>
<feature type="domain" description="ATP-grasp" evidence="20">
    <location>
        <begin position="698"/>
        <end position="889"/>
    </location>
</feature>
<dbReference type="InterPro" id="IPR058047">
    <property type="entry name" value="CPSase_preATP-grasp"/>
</dbReference>
<feature type="binding site" evidence="19">
    <location>
        <position position="314"/>
    </location>
    <ligand>
        <name>Mg(2+)</name>
        <dbReference type="ChEBI" id="CHEBI:18420"/>
        <label>2</label>
    </ligand>
</feature>
<feature type="binding site" evidence="19">
    <location>
        <position position="860"/>
    </location>
    <ligand>
        <name>Mn(2+)</name>
        <dbReference type="ChEBI" id="CHEBI:29035"/>
        <label>4</label>
    </ligand>
</feature>
<feature type="binding site" evidence="19">
    <location>
        <position position="312"/>
    </location>
    <ligand>
        <name>Mn(2+)</name>
        <dbReference type="ChEBI" id="CHEBI:29035"/>
        <label>2</label>
    </ligand>
</feature>
<evidence type="ECO:0000256" key="3">
    <source>
        <dbReference type="ARBA" id="ARBA00005077"/>
    </source>
</evidence>
<evidence type="ECO:0000256" key="1">
    <source>
        <dbReference type="ARBA" id="ARBA00001936"/>
    </source>
</evidence>
<comment type="caution">
    <text evidence="19">Lacks conserved residue(s) required for the propagation of feature annotation.</text>
</comment>
<comment type="pathway">
    <text evidence="3 19">Amino-acid biosynthesis; L-arginine biosynthesis; carbamoyl phosphate from bicarbonate: step 1/1.</text>
</comment>
<feature type="binding site" evidence="19">
    <location>
        <position position="223"/>
    </location>
    <ligand>
        <name>ATP</name>
        <dbReference type="ChEBI" id="CHEBI:30616"/>
        <label>1</label>
    </ligand>
</feature>
<feature type="binding site" evidence="19">
    <location>
        <position position="807"/>
    </location>
    <ligand>
        <name>ATP</name>
        <dbReference type="ChEBI" id="CHEBI:30616"/>
        <label>2</label>
    </ligand>
</feature>
<dbReference type="InterPro" id="IPR013815">
    <property type="entry name" value="ATP_grasp_subdomain_1"/>
</dbReference>
<comment type="subunit">
    <text evidence="18 19">Composed of two chains; the small (or glutamine) chain promotes the hydrolysis of glutamine to ammonia, which is used by the large (or ammonia) chain to synthesize carbamoyl phosphate. Tetramer of heterodimers (alpha,beta)4.</text>
</comment>
<feature type="binding site" evidence="19">
    <location>
        <position position="254"/>
    </location>
    <ligand>
        <name>ATP</name>
        <dbReference type="ChEBI" id="CHEBI:30616"/>
        <label>1</label>
    </ligand>
</feature>
<feature type="binding site" evidence="19">
    <location>
        <position position="862"/>
    </location>
    <ligand>
        <name>Mn(2+)</name>
        <dbReference type="ChEBI" id="CHEBI:29035"/>
        <label>4</label>
    </ligand>
</feature>
<feature type="binding site" evidence="19">
    <location>
        <position position="734"/>
    </location>
    <ligand>
        <name>ATP</name>
        <dbReference type="ChEBI" id="CHEBI:30616"/>
        <label>2</label>
    </ligand>
</feature>
<feature type="binding site" evidence="19">
    <location>
        <position position="256"/>
    </location>
    <ligand>
        <name>ATP</name>
        <dbReference type="ChEBI" id="CHEBI:30616"/>
        <label>1</label>
    </ligand>
</feature>
<dbReference type="PROSITE" id="PS00866">
    <property type="entry name" value="CPSASE_1"/>
    <property type="match status" value="1"/>
</dbReference>
<dbReference type="GO" id="GO:0005524">
    <property type="term" value="F:ATP binding"/>
    <property type="evidence" value="ECO:0007669"/>
    <property type="project" value="UniProtKB-UniRule"/>
</dbReference>
<dbReference type="Gene3D" id="3.30.1490.20">
    <property type="entry name" value="ATP-grasp fold, A domain"/>
    <property type="match status" value="1"/>
</dbReference>
<evidence type="ECO:0000256" key="19">
    <source>
        <dbReference type="HAMAP-Rule" id="MF_01210"/>
    </source>
</evidence>
<comment type="pathway">
    <text evidence="2 19">Pyrimidine metabolism; UMP biosynthesis via de novo pathway; (S)-dihydroorotate from bicarbonate: step 1/3.</text>
</comment>
<keyword evidence="11 19" id="KW-0067">ATP-binding</keyword>
<feature type="binding site" evidence="19">
    <location>
        <position position="780"/>
    </location>
    <ligand>
        <name>ATP</name>
        <dbReference type="ChEBI" id="CHEBI:30616"/>
        <label>2</label>
    </ligand>
</feature>
<feature type="binding site" evidence="19">
    <location>
        <position position="314"/>
    </location>
    <ligand>
        <name>Mn(2+)</name>
        <dbReference type="ChEBI" id="CHEBI:29035"/>
        <label>2</label>
    </ligand>
</feature>
<dbReference type="InterPro" id="IPR011607">
    <property type="entry name" value="MGS-like_dom"/>
</dbReference>
<feature type="binding site" evidence="19">
    <location>
        <position position="805"/>
    </location>
    <ligand>
        <name>ATP</name>
        <dbReference type="ChEBI" id="CHEBI:30616"/>
        <label>2</label>
    </ligand>
</feature>
<dbReference type="Gene3D" id="3.30.470.20">
    <property type="entry name" value="ATP-grasp fold, B domain"/>
    <property type="match status" value="2"/>
</dbReference>
<dbReference type="AlphaFoldDB" id="A0A7H9BSV1"/>
<evidence type="ECO:0000256" key="4">
    <source>
        <dbReference type="ARBA" id="ARBA00009799"/>
    </source>
</evidence>
<evidence type="ECO:0000256" key="17">
    <source>
        <dbReference type="ARBA" id="ARBA00057223"/>
    </source>
</evidence>
<dbReference type="CDD" id="cd01424">
    <property type="entry name" value="MGS_CPS_II"/>
    <property type="match status" value="1"/>
</dbReference>
<evidence type="ECO:0000313" key="23">
    <source>
        <dbReference type="Proteomes" id="UP000509322"/>
    </source>
</evidence>
<feature type="binding site" evidence="19">
    <location>
        <position position="806"/>
    </location>
    <ligand>
        <name>ATP</name>
        <dbReference type="ChEBI" id="CHEBI:30616"/>
        <label>2</label>
    </ligand>
</feature>
<dbReference type="UniPathway" id="UPA00068">
    <property type="reaction ID" value="UER00171"/>
</dbReference>
<keyword evidence="12" id="KW-0460">Magnesium</keyword>
<feature type="binding site" evidence="19">
    <location>
        <position position="298"/>
    </location>
    <ligand>
        <name>Mn(2+)</name>
        <dbReference type="ChEBI" id="CHEBI:29035"/>
        <label>1</label>
    </ligand>
</feature>
<dbReference type="EC" id="6.3.5.5" evidence="19"/>
<keyword evidence="13 19" id="KW-0665">Pyrimidine biosynthesis</keyword>
<dbReference type="FunFam" id="3.30.470.20:FF:000013">
    <property type="entry name" value="Carbamoyl-phosphate synthase large chain"/>
    <property type="match status" value="1"/>
</dbReference>
<feature type="binding site" evidence="19">
    <location>
        <position position="860"/>
    </location>
    <ligand>
        <name>Mn(2+)</name>
        <dbReference type="ChEBI" id="CHEBI:29035"/>
        <label>3</label>
    </ligand>
</feature>
<evidence type="ECO:0000256" key="14">
    <source>
        <dbReference type="ARBA" id="ARBA00023211"/>
    </source>
</evidence>
<reference evidence="22 23" key="1">
    <citation type="submission" date="2020-07" db="EMBL/GenBank/DDBJ databases">
        <title>The complete genome of Paracoccus pantotrophus ACCC 10489.</title>
        <authorList>
            <person name="Si Y."/>
        </authorList>
    </citation>
    <scope>NUCLEOTIDE SEQUENCE [LARGE SCALE GENOMIC DNA]</scope>
    <source>
        <strain evidence="22 23">ACCC10489</strain>
    </source>
</reference>
<comment type="domain">
    <text evidence="19">The large subunit is composed of 2 ATP-grasp domains that are involved in binding the 2 ATP molecules needed for carbamoyl phosphate synthesis. The N-terminal ATP-grasp domain (referred to as the carboxyphosphate synthetic component) catalyzes the ATP-dependent phosphorylation of hydrogencarbonate to carboxyphosphate and the subsequent nucleophilic attack by ammonia to form a carbamate intermediate. The C-terminal ATP-grasp domain (referred to as the carbamoyl phosphate synthetic component) then catalyzes the phosphorylation of carbamate with the second ATP to form the end product carbamoyl phosphate. The reactive and unstable enzyme intermediates are sequentially channeled from one active site to the next through the interior of the protein over a distance of at least 96 A.</text>
</comment>
<dbReference type="GO" id="GO:0004088">
    <property type="term" value="F:carbamoyl-phosphate synthase (glutamine-hydrolyzing) activity"/>
    <property type="evidence" value="ECO:0007669"/>
    <property type="project" value="UniProtKB-UniRule"/>
</dbReference>
<comment type="catalytic activity">
    <reaction evidence="16 19">
        <text>hydrogencarbonate + L-glutamine + 2 ATP + H2O = carbamoyl phosphate + L-glutamate + 2 ADP + phosphate + 2 H(+)</text>
        <dbReference type="Rhea" id="RHEA:18633"/>
        <dbReference type="ChEBI" id="CHEBI:15377"/>
        <dbReference type="ChEBI" id="CHEBI:15378"/>
        <dbReference type="ChEBI" id="CHEBI:17544"/>
        <dbReference type="ChEBI" id="CHEBI:29985"/>
        <dbReference type="ChEBI" id="CHEBI:30616"/>
        <dbReference type="ChEBI" id="CHEBI:43474"/>
        <dbReference type="ChEBI" id="CHEBI:58228"/>
        <dbReference type="ChEBI" id="CHEBI:58359"/>
        <dbReference type="ChEBI" id="CHEBI:456216"/>
        <dbReference type="EC" id="6.3.5.5"/>
    </reaction>
</comment>
<proteinExistence type="inferred from homology"/>
<dbReference type="PROSITE" id="PS00867">
    <property type="entry name" value="CPSASE_2"/>
    <property type="match status" value="2"/>
</dbReference>
<keyword evidence="6 19" id="KW-0436">Ligase</keyword>
<feature type="binding site" evidence="19">
    <location>
        <position position="188"/>
    </location>
    <ligand>
        <name>ATP</name>
        <dbReference type="ChEBI" id="CHEBI:30616"/>
        <label>1</label>
    </ligand>
</feature>
<dbReference type="PRINTS" id="PR00098">
    <property type="entry name" value="CPSASE"/>
</dbReference>
<accession>A0A7H9BSV1</accession>
<keyword evidence="5 19" id="KW-0055">Arginine biosynthesis</keyword>
<dbReference type="PROSITE" id="PS50975">
    <property type="entry name" value="ATP_GRASP"/>
    <property type="match status" value="2"/>
</dbReference>
<evidence type="ECO:0000256" key="18">
    <source>
        <dbReference type="ARBA" id="ARBA00062056"/>
    </source>
</evidence>
<evidence type="ECO:0000256" key="16">
    <source>
        <dbReference type="ARBA" id="ARBA00048816"/>
    </source>
</evidence>
<dbReference type="GO" id="GO:0006526">
    <property type="term" value="P:L-arginine biosynthetic process"/>
    <property type="evidence" value="ECO:0007669"/>
    <property type="project" value="UniProtKB-UniRule"/>
</dbReference>
<evidence type="ECO:0000313" key="22">
    <source>
        <dbReference type="EMBL" id="QLH13925.1"/>
    </source>
</evidence>
<feature type="binding site" evidence="19">
    <location>
        <position position="298"/>
    </location>
    <ligand>
        <name>ATP</name>
        <dbReference type="ChEBI" id="CHEBI:30616"/>
        <label>1</label>
    </ligand>
</feature>
<dbReference type="SUPFAM" id="SSF56059">
    <property type="entry name" value="Glutathione synthetase ATP-binding domain-like"/>
    <property type="match status" value="2"/>
</dbReference>
<feature type="binding site" evidence="19">
    <location>
        <position position="848"/>
    </location>
    <ligand>
        <name>ATP</name>
        <dbReference type="ChEBI" id="CHEBI:30616"/>
        <label>2</label>
    </ligand>
</feature>
<keyword evidence="14" id="KW-0464">Manganese</keyword>
<dbReference type="Pfam" id="PF25596">
    <property type="entry name" value="CPSase_L_D1"/>
    <property type="match status" value="2"/>
</dbReference>
<dbReference type="InterPro" id="IPR033937">
    <property type="entry name" value="MGS_CPS_CarB"/>
</dbReference>
<feature type="binding site" evidence="19">
    <location>
        <position position="848"/>
    </location>
    <ligand>
        <name>Mg(2+)</name>
        <dbReference type="ChEBI" id="CHEBI:18420"/>
        <label>3</label>
    </ligand>
</feature>
<evidence type="ECO:0000256" key="2">
    <source>
        <dbReference type="ARBA" id="ARBA00004812"/>
    </source>
</evidence>
<feature type="binding site" evidence="19">
    <location>
        <position position="312"/>
    </location>
    <ligand>
        <name>ATP</name>
        <dbReference type="ChEBI" id="CHEBI:30616"/>
        <label>1</label>
    </ligand>
</feature>
<dbReference type="InterPro" id="IPR005480">
    <property type="entry name" value="CPSase_lsu_oligo"/>
</dbReference>
<dbReference type="RefSeq" id="WP_024843275.1">
    <property type="nucleotide sequence ID" value="NZ_CP038206.1"/>
</dbReference>
<dbReference type="Pfam" id="PF02787">
    <property type="entry name" value="CPSase_L_D3"/>
    <property type="match status" value="1"/>
</dbReference>
<dbReference type="SUPFAM" id="SSF48108">
    <property type="entry name" value="Carbamoyl phosphate synthetase, large subunit connection domain"/>
    <property type="match status" value="1"/>
</dbReference>
<dbReference type="Gene3D" id="3.40.50.1380">
    <property type="entry name" value="Methylglyoxal synthase-like domain"/>
    <property type="match status" value="1"/>
</dbReference>
<evidence type="ECO:0000256" key="9">
    <source>
        <dbReference type="ARBA" id="ARBA00022737"/>
    </source>
</evidence>
<feature type="binding site" evidence="19">
    <location>
        <position position="312"/>
    </location>
    <ligand>
        <name>Mn(2+)</name>
        <dbReference type="ChEBI" id="CHEBI:29035"/>
        <label>1</label>
    </ligand>
</feature>
<dbReference type="InterPro" id="IPR036897">
    <property type="entry name" value="CarbamoylP_synth_lsu_oligo_sf"/>
</dbReference>
<dbReference type="GO" id="GO:0044205">
    <property type="term" value="P:'de novo' UMP biosynthetic process"/>
    <property type="evidence" value="ECO:0007669"/>
    <property type="project" value="UniProtKB-UniRule"/>
</dbReference>
<keyword evidence="10 19" id="KW-0547">Nucleotide-binding</keyword>
<evidence type="ECO:0000256" key="10">
    <source>
        <dbReference type="ARBA" id="ARBA00022741"/>
    </source>
</evidence>
<dbReference type="FunFam" id="3.40.50.20:FF:000001">
    <property type="entry name" value="Carbamoyl-phosphate synthase large chain"/>
    <property type="match status" value="1"/>
</dbReference>
<evidence type="ECO:0000256" key="13">
    <source>
        <dbReference type="ARBA" id="ARBA00022975"/>
    </source>
</evidence>
<evidence type="ECO:0000256" key="11">
    <source>
        <dbReference type="ARBA" id="ARBA00022840"/>
    </source>
</evidence>
<keyword evidence="9 19" id="KW-0677">Repeat</keyword>
<feature type="domain" description="MGS-like" evidence="21">
    <location>
        <begin position="977"/>
        <end position="1110"/>
    </location>
</feature>
<dbReference type="SUPFAM" id="SSF52335">
    <property type="entry name" value="Methylglyoxal synthase-like"/>
    <property type="match status" value="1"/>
</dbReference>
<feature type="binding site" evidence="19">
    <location>
        <position position="298"/>
    </location>
    <ligand>
        <name>Mg(2+)</name>
        <dbReference type="ChEBI" id="CHEBI:18420"/>
        <label>1</label>
    </ligand>
</feature>
<evidence type="ECO:0000259" key="20">
    <source>
        <dbReference type="PROSITE" id="PS50975"/>
    </source>
</evidence>
<evidence type="ECO:0000256" key="6">
    <source>
        <dbReference type="ARBA" id="ARBA00022598"/>
    </source>
</evidence>
<dbReference type="GO" id="GO:0005737">
    <property type="term" value="C:cytoplasm"/>
    <property type="evidence" value="ECO:0007669"/>
    <property type="project" value="TreeGrafter"/>
</dbReference>
<dbReference type="HAMAP" id="MF_01210_A">
    <property type="entry name" value="CPSase_L_chain_A"/>
    <property type="match status" value="1"/>
</dbReference>
<dbReference type="Gene3D" id="3.40.50.20">
    <property type="match status" value="2"/>
</dbReference>
<gene>
    <name evidence="19 22" type="primary">carB</name>
    <name evidence="22" type="ORF">HYQ43_06640</name>
</gene>
<dbReference type="GO" id="GO:0006541">
    <property type="term" value="P:glutamine metabolic process"/>
    <property type="evidence" value="ECO:0007669"/>
    <property type="project" value="TreeGrafter"/>
</dbReference>
<organism evidence="22 23">
    <name type="scientific">Paracoccus pantotrophus</name>
    <name type="common">Thiosphaera pantotropha</name>
    <dbReference type="NCBI Taxonomy" id="82367"/>
    <lineage>
        <taxon>Bacteria</taxon>
        <taxon>Pseudomonadati</taxon>
        <taxon>Pseudomonadota</taxon>
        <taxon>Alphaproteobacteria</taxon>
        <taxon>Rhodobacterales</taxon>
        <taxon>Paracoccaceae</taxon>
        <taxon>Paracoccus</taxon>
    </lineage>
</organism>
<feature type="binding site" evidence="19">
    <location>
        <position position="221"/>
    </location>
    <ligand>
        <name>ATP</name>
        <dbReference type="ChEBI" id="CHEBI:30616"/>
        <label>1</label>
    </ligand>
</feature>
<dbReference type="NCBIfam" id="TIGR01369">
    <property type="entry name" value="CPSaseII_lrg"/>
    <property type="match status" value="1"/>
</dbReference>
<dbReference type="EC" id="6.3.4.16" evidence="19"/>
<evidence type="ECO:0000256" key="5">
    <source>
        <dbReference type="ARBA" id="ARBA00022571"/>
    </source>
</evidence>
<dbReference type="InterPro" id="IPR016185">
    <property type="entry name" value="PreATP-grasp_dom_sf"/>
</dbReference>
<dbReference type="SUPFAM" id="SSF52440">
    <property type="entry name" value="PreATP-grasp domain"/>
    <property type="match status" value="2"/>
</dbReference>
<feature type="binding site" evidence="19">
    <location>
        <position position="775"/>
    </location>
    <ligand>
        <name>ATP</name>
        <dbReference type="ChEBI" id="CHEBI:30616"/>
        <label>2</label>
    </ligand>
</feature>
<evidence type="ECO:0000259" key="21">
    <source>
        <dbReference type="PROSITE" id="PS51855"/>
    </source>
</evidence>
<feature type="binding site" evidence="19">
    <location>
        <position position="860"/>
    </location>
    <ligand>
        <name>Mg(2+)</name>
        <dbReference type="ChEBI" id="CHEBI:18420"/>
        <label>3</label>
    </ligand>
</feature>
<feature type="binding site" evidence="19">
    <location>
        <position position="848"/>
    </location>
    <ligand>
        <name>Mn(2+)</name>
        <dbReference type="ChEBI" id="CHEBI:29035"/>
        <label>3</label>
    </ligand>
</feature>
<feature type="binding site" evidence="19">
    <location>
        <position position="312"/>
    </location>
    <ligand>
        <name>Mg(2+)</name>
        <dbReference type="ChEBI" id="CHEBI:18420"/>
        <label>2</label>
    </ligand>
</feature>
<feature type="binding site" evidence="19">
    <location>
        <position position="312"/>
    </location>
    <ligand>
        <name>Mg(2+)</name>
        <dbReference type="ChEBI" id="CHEBI:18420"/>
        <label>1</label>
    </ligand>
</feature>
<dbReference type="GO" id="GO:0046872">
    <property type="term" value="F:metal ion binding"/>
    <property type="evidence" value="ECO:0007669"/>
    <property type="project" value="UniProtKB-KW"/>
</dbReference>
<evidence type="ECO:0000256" key="8">
    <source>
        <dbReference type="ARBA" id="ARBA00022723"/>
    </source>
</evidence>
<feature type="binding site" evidence="19">
    <location>
        <position position="860"/>
    </location>
    <ligand>
        <name>Mg(2+)</name>
        <dbReference type="ChEBI" id="CHEBI:18420"/>
        <label>4</label>
    </ligand>
</feature>
<dbReference type="PROSITE" id="PS51855">
    <property type="entry name" value="MGS"/>
    <property type="match status" value="1"/>
</dbReference>
<feature type="binding site" evidence="19">
    <location>
        <position position="862"/>
    </location>
    <ligand>
        <name>Mg(2+)</name>
        <dbReference type="ChEBI" id="CHEBI:18420"/>
        <label>4</label>
    </ligand>
</feature>
<feature type="binding site" evidence="19">
    <location>
        <position position="129"/>
    </location>
    <ligand>
        <name>ATP</name>
        <dbReference type="ChEBI" id="CHEBI:30616"/>
        <label>1</label>
    </ligand>
</feature>
<dbReference type="PROSITE" id="PS51257">
    <property type="entry name" value="PROKAR_LIPOPROTEIN"/>
    <property type="match status" value="1"/>
</dbReference>
<dbReference type="FunFam" id="3.40.50.20:FF:000003">
    <property type="entry name" value="Carbamoyl-phosphate synthase large chain"/>
    <property type="match status" value="1"/>
</dbReference>
<dbReference type="FunFam" id="1.10.1030.10:FF:000002">
    <property type="entry name" value="Carbamoyl-phosphate synthase large chain"/>
    <property type="match status" value="1"/>
</dbReference>
<keyword evidence="8" id="KW-0479">Metal-binding</keyword>
<sequence length="1110" mass="119795">MPKRTDIKSILIIGAGPIVIGQACEFDYSGAQACKALREEGYRVILVNSNPATIMTDPEMADATYIEPITPEVVEKIIAKERPDALLPTMGGQTGLNTALALADMGVLNRYGVELIGAQRAAIEMAEDRKLFREAMDRIGLENPRATIVAAPKHPNGRYDIAAGVSMAMEALEEIGLPAIIRPAFTLGGTGGGVAYNRDDYERIVRSGLEASPVAQVLVDESLLGWKEYEMEVVRDRADNAIIVCSIENVDPMGVHTGDSITVAPALTLTDREYQRMRNGSIAVLREIGVETGGSNVQWAINPKDGRMVVIEMNPRVSRSSALASKATGFPIAKVAAKLAVGYTLDELDNDITKVTPASFEPSIDYVVTKIPRFAFEKFPGSKPELTTAMKSVGEVMAVGRSFHESLQKALTSMENGLTGLDEIEIPGAPDKAAIVKAISQQTPDRLRLIAQAMRHGLSDDEIQHATSFDPWFLARLREIVDAEAGVRAEGLPEDAEGLRRLKMMGFTDARLAKLSGKAEAEVRQARRAHDLHPVFKRIDTCAAEFEAQTPYMYSTYEAPAMGEVENEARPSDRKKVVILGGGPNRIGQGIEFDYCCCHACFALTKAGYETIMVNCNPETVSTDYDTSDRLYFEPLTLEHVLEILAVEQENGTLHGVIVQFGGQTPLKLANALEEEGIPILGTTPDAIDLAEDRERFQKLLNDLGLKQPINGIAHSDAEAIEIAQRIGFPLVIRPSYVLGGRAMEIVRDMDQLNRYIREAVQVSGDSPVLLDSYLSGAIEVDVDALSDGKTVHVAGIMEHIEEAGVHSGDSACSLPPHTLDAETIAELKVQTEAMARALNVVGLMNVQFALKDGAIYVLEVNPRASRTVPFVAKATDSAIASIAARLMAGEPMSNFPARAAYPEGVGPDDPLPFADPLTLADPNTPWFSVKEAVLPFARFPGVDTLLGPEMRSTGEVMGWDRSFPRAFLKAQMGAGTQLPEAGLVFVSVRDADKTAELAEAARELTAMGFKLVATRGTAEFLRGAGVETELVNKVYEGRPNIVDRLKNGEIAMVLNTTEGAQAIADSREIRAVALNDKIPYYTTAAGSIAAVAAIKSRGEGEVGVRSLQA</sequence>
<evidence type="ECO:0000256" key="7">
    <source>
        <dbReference type="ARBA" id="ARBA00022605"/>
    </source>
</evidence>
<feature type="binding site" evidence="19">
    <location>
        <position position="228"/>
    </location>
    <ligand>
        <name>ATP</name>
        <dbReference type="ChEBI" id="CHEBI:30616"/>
        <label>1</label>
    </ligand>
</feature>
<dbReference type="HAMAP" id="MF_01210_B">
    <property type="entry name" value="CPSase_L_chain_B"/>
    <property type="match status" value="1"/>
</dbReference>
<feature type="region of interest" description="Carboxyphosphate synthetic domain" evidence="19">
    <location>
        <begin position="1"/>
        <end position="415"/>
    </location>
</feature>
<dbReference type="NCBIfam" id="NF009455">
    <property type="entry name" value="PRK12815.1"/>
    <property type="match status" value="1"/>
</dbReference>
<feature type="binding site" evidence="19">
    <location>
        <position position="860"/>
    </location>
    <ligand>
        <name>ATP</name>
        <dbReference type="ChEBI" id="CHEBI:30616"/>
        <label>2</label>
    </ligand>
</feature>
<dbReference type="Pfam" id="PF02142">
    <property type="entry name" value="MGS"/>
    <property type="match status" value="1"/>
</dbReference>
<dbReference type="InterPro" id="IPR036914">
    <property type="entry name" value="MGS-like_dom_sf"/>
</dbReference>
<feature type="region of interest" description="Allosteric domain" evidence="19">
    <location>
        <begin position="977"/>
        <end position="1110"/>
    </location>
</feature>
<dbReference type="InterPro" id="IPR011761">
    <property type="entry name" value="ATP-grasp"/>
</dbReference>
<dbReference type="InterPro" id="IPR005479">
    <property type="entry name" value="CPAse_ATP-bd"/>
</dbReference>
<comment type="cofactor">
    <cofactor evidence="19">
        <name>Mg(2+)</name>
        <dbReference type="ChEBI" id="CHEBI:18420"/>
    </cofactor>
    <cofactor evidence="19">
        <name>Mn(2+)</name>
        <dbReference type="ChEBI" id="CHEBI:29035"/>
    </cofactor>
    <text evidence="19">Binds 4 Mg(2+) or Mn(2+) ions per subunit.</text>
</comment>
<dbReference type="PANTHER" id="PTHR11405:SF53">
    <property type="entry name" value="CARBAMOYL-PHOSPHATE SYNTHASE [AMMONIA], MITOCHONDRIAL"/>
    <property type="match status" value="1"/>
</dbReference>
<feature type="binding site" evidence="19">
    <location>
        <position position="773"/>
    </location>
    <ligand>
        <name>ATP</name>
        <dbReference type="ChEBI" id="CHEBI:30616"/>
        <label>2</label>
    </ligand>
</feature>
<dbReference type="NCBIfam" id="NF003671">
    <property type="entry name" value="PRK05294.1"/>
    <property type="match status" value="1"/>
</dbReference>
<dbReference type="UniPathway" id="UPA00070">
    <property type="reaction ID" value="UER00115"/>
</dbReference>
<comment type="catalytic activity">
    <reaction evidence="15 19">
        <text>hydrogencarbonate + NH4(+) + 2 ATP = carbamoyl phosphate + 2 ADP + phosphate + 2 H(+)</text>
        <dbReference type="Rhea" id="RHEA:18029"/>
        <dbReference type="ChEBI" id="CHEBI:15378"/>
        <dbReference type="ChEBI" id="CHEBI:17544"/>
        <dbReference type="ChEBI" id="CHEBI:28938"/>
        <dbReference type="ChEBI" id="CHEBI:30616"/>
        <dbReference type="ChEBI" id="CHEBI:43474"/>
        <dbReference type="ChEBI" id="CHEBI:58228"/>
        <dbReference type="ChEBI" id="CHEBI:456216"/>
        <dbReference type="EC" id="6.3.4.16"/>
    </reaction>
</comment>
<keyword evidence="7 19" id="KW-0028">Amino-acid biosynthesis</keyword>
<evidence type="ECO:0000256" key="12">
    <source>
        <dbReference type="ARBA" id="ARBA00022842"/>
    </source>
</evidence>
<name>A0A7H9BSV1_PARPN</name>
<dbReference type="Gene3D" id="1.10.1030.10">
    <property type="entry name" value="Carbamoyl-phosphate synthetase, large subunit oligomerisation domain"/>
    <property type="match status" value="1"/>
</dbReference>
<comment type="cofactor">
    <cofactor evidence="1">
        <name>Mn(2+)</name>
        <dbReference type="ChEBI" id="CHEBI:29035"/>
    </cofactor>
</comment>
<protein>
    <recommendedName>
        <fullName evidence="19">Carbamoyl phosphate synthase large chain</fullName>
        <ecNumber evidence="19">6.3.4.16</ecNumber>
        <ecNumber evidence="19">6.3.5.5</ecNumber>
    </recommendedName>
    <alternativeName>
        <fullName evidence="19">Carbamoyl phosphate synthetase ammonia chain</fullName>
    </alternativeName>
</protein>
<feature type="binding site" evidence="19">
    <location>
        <position position="189"/>
    </location>
    <ligand>
        <name>ATP</name>
        <dbReference type="ChEBI" id="CHEBI:30616"/>
        <label>1</label>
    </ligand>
</feature>
<dbReference type="Pfam" id="PF02786">
    <property type="entry name" value="CPSase_L_D2"/>
    <property type="match status" value="2"/>
</dbReference>
<dbReference type="SMART" id="SM00851">
    <property type="entry name" value="MGS"/>
    <property type="match status" value="1"/>
</dbReference>
<dbReference type="PANTHER" id="PTHR11405">
    <property type="entry name" value="CARBAMOYLTRANSFERASE FAMILY MEMBER"/>
    <property type="match status" value="1"/>
</dbReference>
<comment type="similarity">
    <text evidence="4 19">Belongs to the CarB family.</text>
</comment>
<feature type="binding site" evidence="19">
    <location>
        <position position="255"/>
    </location>
    <ligand>
        <name>ATP</name>
        <dbReference type="ChEBI" id="CHEBI:30616"/>
        <label>1</label>
    </ligand>
</feature>
<dbReference type="EMBL" id="CP058689">
    <property type="protein sequence ID" value="QLH13925.1"/>
    <property type="molecule type" value="Genomic_DNA"/>
</dbReference>
<dbReference type="InterPro" id="IPR005483">
    <property type="entry name" value="CPSase_dom"/>
</dbReference>
<dbReference type="InterPro" id="IPR006275">
    <property type="entry name" value="CPSase_lsu"/>
</dbReference>
<dbReference type="GO" id="GO:0004087">
    <property type="term" value="F:carbamoyl-phosphate synthase (ammonia) activity"/>
    <property type="evidence" value="ECO:0007669"/>
    <property type="project" value="UniProtKB-EC"/>
</dbReference>
<comment type="function">
    <text evidence="17 19">Large subunit of the glutamine-dependent carbamoyl phosphate synthetase (CPSase). CPSase catalyzes the formation of carbamoyl phosphate from the ammonia moiety of glutamine, carbonate, and phosphate donated by ATP, constituting the first step of 2 biosynthetic pathways, one leading to arginine and/or urea and the other to pyrimidine nucleotides. The large subunit (synthetase) binds the substrates ammonia (free or transferred from glutamine from the small subunit), hydrogencarbonate and ATP and carries out an ATP-coupled ligase reaction, activating hydrogencarbonate by forming carboxy phosphate which reacts with ammonia to form carbamoyl phosphate.</text>
</comment>
<feature type="domain" description="ATP-grasp" evidence="20">
    <location>
        <begin position="133"/>
        <end position="341"/>
    </location>
</feature>
<dbReference type="FunFam" id="3.30.470.20:FF:000007">
    <property type="entry name" value="Carbamoyl-phosphate synthase large chain"/>
    <property type="match status" value="1"/>
</dbReference>
<dbReference type="Proteomes" id="UP000509322">
    <property type="component" value="Chromosome 1"/>
</dbReference>